<dbReference type="Pfam" id="PF05973">
    <property type="entry name" value="Gp49"/>
    <property type="match status" value="1"/>
</dbReference>
<reference evidence="2" key="1">
    <citation type="journal article" date="2019" name="Int. J. Syst. Evol. Microbiol.">
        <title>The Global Catalogue of Microorganisms (GCM) 10K type strain sequencing project: providing services to taxonomists for standard genome sequencing and annotation.</title>
        <authorList>
            <consortium name="The Broad Institute Genomics Platform"/>
            <consortium name="The Broad Institute Genome Sequencing Center for Infectious Disease"/>
            <person name="Wu L."/>
            <person name="Ma J."/>
        </authorList>
    </citation>
    <scope>NUCLEOTIDE SEQUENCE [LARGE SCALE GENOMIC DNA]</scope>
    <source>
        <strain evidence="2">CCUG 54950</strain>
    </source>
</reference>
<name>A0ABW4RH26_9BACL</name>
<dbReference type="EMBL" id="JBHUEH010000010">
    <property type="protein sequence ID" value="MFD1884978.1"/>
    <property type="molecule type" value="Genomic_DNA"/>
</dbReference>
<keyword evidence="2" id="KW-1185">Reference proteome</keyword>
<evidence type="ECO:0000313" key="2">
    <source>
        <dbReference type="Proteomes" id="UP001597233"/>
    </source>
</evidence>
<proteinExistence type="predicted"/>
<sequence>MSNYRIQQFQNLLFSQEAFQLIQGNSDVPKKVQLKMLEGFGLLNMHGTDKDFLGNKIENTKRSKIWELKIKGPSKTEWRVLFKHIGHGEYAMLHFFLKKDEKIQERDFDAAKRICVREGW</sequence>
<protein>
    <submittedName>
        <fullName evidence="1">Type II toxin-antitoxin system RelE/ParE family toxin</fullName>
    </submittedName>
</protein>
<accession>A0ABW4RH26</accession>
<comment type="caution">
    <text evidence="1">The sequence shown here is derived from an EMBL/GenBank/DDBJ whole genome shotgun (WGS) entry which is preliminary data.</text>
</comment>
<gene>
    <name evidence="1" type="ORF">ACFSC9_05510</name>
</gene>
<dbReference type="RefSeq" id="WP_347324614.1">
    <property type="nucleotide sequence ID" value="NZ_JBCGUH010000003.1"/>
</dbReference>
<evidence type="ECO:0000313" key="1">
    <source>
        <dbReference type="EMBL" id="MFD1884978.1"/>
    </source>
</evidence>
<organism evidence="1 2">
    <name type="scientific">Paenibacillus wenxiniae</name>
    <dbReference type="NCBI Taxonomy" id="1636843"/>
    <lineage>
        <taxon>Bacteria</taxon>
        <taxon>Bacillati</taxon>
        <taxon>Bacillota</taxon>
        <taxon>Bacilli</taxon>
        <taxon>Bacillales</taxon>
        <taxon>Paenibacillaceae</taxon>
        <taxon>Paenibacillus</taxon>
    </lineage>
</organism>
<dbReference type="Proteomes" id="UP001597233">
    <property type="component" value="Unassembled WGS sequence"/>
</dbReference>
<dbReference type="InterPro" id="IPR009241">
    <property type="entry name" value="HigB-like"/>
</dbReference>